<protein>
    <submittedName>
        <fullName evidence="2">Uncharacterized protein</fullName>
    </submittedName>
</protein>
<accession>A0AA96IJL4</accession>
<keyword evidence="1" id="KW-0175">Coiled coil</keyword>
<reference evidence="2" key="1">
    <citation type="submission" date="2023-09" db="EMBL/GenBank/DDBJ databases">
        <title>Arcobacter tbilisiensis sp. nov. isolated from chicken meat in Tbilisi, Georgia.</title>
        <authorList>
            <person name="Matthias R."/>
            <person name="Zautner A.E."/>
        </authorList>
    </citation>
    <scope>NUCLEOTIDE SEQUENCE</scope>
    <source>
        <strain evidence="2">LEO 62</strain>
    </source>
</reference>
<evidence type="ECO:0000256" key="1">
    <source>
        <dbReference type="SAM" id="Coils"/>
    </source>
</evidence>
<dbReference type="AlphaFoldDB" id="A0AA96IJL4"/>
<organism evidence="2">
    <name type="scientific">Arcobacter cryaerophilus gv. pseudocryaerophilus</name>
    <dbReference type="NCBI Taxonomy" id="2933791"/>
    <lineage>
        <taxon>Bacteria</taxon>
        <taxon>Pseudomonadati</taxon>
        <taxon>Campylobacterota</taxon>
        <taxon>Epsilonproteobacteria</taxon>
        <taxon>Campylobacterales</taxon>
        <taxon>Arcobacteraceae</taxon>
        <taxon>Aliarcobacter</taxon>
    </lineage>
</organism>
<proteinExistence type="predicted"/>
<dbReference type="Proteomes" id="UP001305220">
    <property type="component" value="Chromosome"/>
</dbReference>
<sequence>MEIKKYRLQTEMENLKEGNEEWFKDYVRGVLESNKPYFEKADYIAYSINQISNKLDYISNEIKELQELKKFLSNSKELAMQITASILTNEYGISKLESGVAISSITITPEKSKTSQVITIKNEQAVLGLGYVSFIPDYSAIEVDLANKSKAELKDLMQFIEVNTITEITPQKIKINNKKAVNPQKSDEIIIEENVA</sequence>
<name>A0AA96IJL4_9BACT</name>
<feature type="coiled-coil region" evidence="1">
    <location>
        <begin position="48"/>
        <end position="75"/>
    </location>
</feature>
<evidence type="ECO:0000313" key="2">
    <source>
        <dbReference type="EMBL" id="WNL34398.1"/>
    </source>
</evidence>
<dbReference type="RefSeq" id="WP_151945581.1">
    <property type="nucleotide sequence ID" value="NZ_CP128652.1"/>
</dbReference>
<dbReference type="EMBL" id="CP134856">
    <property type="protein sequence ID" value="WNL34398.1"/>
    <property type="molecule type" value="Genomic_DNA"/>
</dbReference>
<gene>
    <name evidence="2" type="ORF">RMP68_02025</name>
</gene>